<feature type="non-terminal residue" evidence="2">
    <location>
        <position position="164"/>
    </location>
</feature>
<dbReference type="Gene3D" id="3.30.710.10">
    <property type="entry name" value="Potassium Channel Kv1.1, Chain A"/>
    <property type="match status" value="1"/>
</dbReference>
<evidence type="ECO:0000313" key="3">
    <source>
        <dbReference type="Proteomes" id="UP000008063"/>
    </source>
</evidence>
<dbReference type="CDD" id="cd18186">
    <property type="entry name" value="BTB_POZ_ZBTB_KLHL-like"/>
    <property type="match status" value="1"/>
</dbReference>
<dbReference type="PROSITE" id="PS50097">
    <property type="entry name" value="BTB"/>
    <property type="match status" value="1"/>
</dbReference>
<sequence>LTQALESLAKRIPVSSLIDDYSRLFSNADKNTTKSLPPPDAILQLADQEISCYSAILRARSPFFATFFGDNVWTIKRRDEFGVVRINMKHLKWRVMEYILRFLCCGEEGAMFETIDSLHTVDHVMEFMFEVMAAASELLLDRMILHCSAVILKHLNINNICFLL</sequence>
<dbReference type="InterPro" id="IPR011333">
    <property type="entry name" value="SKP1/BTB/POZ_sf"/>
</dbReference>
<reference evidence="3" key="1">
    <citation type="journal article" date="2011" name="Science">
        <title>The plant cell wall-decomposing machinery underlies the functional diversity of forest fungi.</title>
        <authorList>
            <person name="Eastwood D.C."/>
            <person name="Floudas D."/>
            <person name="Binder M."/>
            <person name="Majcherczyk A."/>
            <person name="Schneider P."/>
            <person name="Aerts A."/>
            <person name="Asiegbu F.O."/>
            <person name="Baker S.E."/>
            <person name="Barry K."/>
            <person name="Bendiksby M."/>
            <person name="Blumentritt M."/>
            <person name="Coutinho P.M."/>
            <person name="Cullen D."/>
            <person name="de Vries R.P."/>
            <person name="Gathman A."/>
            <person name="Goodell B."/>
            <person name="Henrissat B."/>
            <person name="Ihrmark K."/>
            <person name="Kauserud H."/>
            <person name="Kohler A."/>
            <person name="LaButti K."/>
            <person name="Lapidus A."/>
            <person name="Lavin J.L."/>
            <person name="Lee Y.-H."/>
            <person name="Lindquist E."/>
            <person name="Lilly W."/>
            <person name="Lucas S."/>
            <person name="Morin E."/>
            <person name="Murat C."/>
            <person name="Oguiza J.A."/>
            <person name="Park J."/>
            <person name="Pisabarro A.G."/>
            <person name="Riley R."/>
            <person name="Rosling A."/>
            <person name="Salamov A."/>
            <person name="Schmidt O."/>
            <person name="Schmutz J."/>
            <person name="Skrede I."/>
            <person name="Stenlid J."/>
            <person name="Wiebenga A."/>
            <person name="Xie X."/>
            <person name="Kuees U."/>
            <person name="Hibbett D.S."/>
            <person name="Hoffmeister D."/>
            <person name="Hoegberg N."/>
            <person name="Martin F."/>
            <person name="Grigoriev I.V."/>
            <person name="Watkinson S.C."/>
        </authorList>
    </citation>
    <scope>NUCLEOTIDE SEQUENCE [LARGE SCALE GENOMIC DNA]</scope>
    <source>
        <strain evidence="3">strain S7.3</strain>
    </source>
</reference>
<protein>
    <recommendedName>
        <fullName evidence="1">BTB domain-containing protein</fullName>
    </recommendedName>
</protein>
<gene>
    <name evidence="2" type="ORF">SERLA73DRAFT_16096</name>
</gene>
<feature type="domain" description="BTB" evidence="1">
    <location>
        <begin position="39"/>
        <end position="107"/>
    </location>
</feature>
<dbReference type="EMBL" id="GL945483">
    <property type="protein sequence ID" value="EGN96966.1"/>
    <property type="molecule type" value="Genomic_DNA"/>
</dbReference>
<keyword evidence="3" id="KW-1185">Reference proteome</keyword>
<dbReference type="Proteomes" id="UP000008063">
    <property type="component" value="Unassembled WGS sequence"/>
</dbReference>
<dbReference type="InParanoid" id="F8Q4B1"/>
<name>F8Q4B1_SERL3</name>
<organism evidence="3">
    <name type="scientific">Serpula lacrymans var. lacrymans (strain S7.3)</name>
    <name type="common">Dry rot fungus</name>
    <dbReference type="NCBI Taxonomy" id="936435"/>
    <lineage>
        <taxon>Eukaryota</taxon>
        <taxon>Fungi</taxon>
        <taxon>Dikarya</taxon>
        <taxon>Basidiomycota</taxon>
        <taxon>Agaricomycotina</taxon>
        <taxon>Agaricomycetes</taxon>
        <taxon>Agaricomycetidae</taxon>
        <taxon>Boletales</taxon>
        <taxon>Coniophorineae</taxon>
        <taxon>Serpulaceae</taxon>
        <taxon>Serpula</taxon>
    </lineage>
</organism>
<dbReference type="OMA" id="KKDMANA"/>
<evidence type="ECO:0000313" key="2">
    <source>
        <dbReference type="EMBL" id="EGN96966.1"/>
    </source>
</evidence>
<dbReference type="STRING" id="936435.F8Q4B1"/>
<evidence type="ECO:0000259" key="1">
    <source>
        <dbReference type="PROSITE" id="PS50097"/>
    </source>
</evidence>
<dbReference type="InterPro" id="IPR000210">
    <property type="entry name" value="BTB/POZ_dom"/>
</dbReference>
<dbReference type="AlphaFoldDB" id="F8Q4B1"/>
<feature type="non-terminal residue" evidence="2">
    <location>
        <position position="1"/>
    </location>
</feature>
<dbReference type="SUPFAM" id="SSF54695">
    <property type="entry name" value="POZ domain"/>
    <property type="match status" value="1"/>
</dbReference>
<accession>F8Q4B1</accession>
<proteinExistence type="predicted"/>
<dbReference type="HOGENOM" id="CLU_1622996_0_0_1"/>
<dbReference type="Pfam" id="PF00651">
    <property type="entry name" value="BTB"/>
    <property type="match status" value="1"/>
</dbReference>
<dbReference type="SMART" id="SM00225">
    <property type="entry name" value="BTB"/>
    <property type="match status" value="1"/>
</dbReference>